<evidence type="ECO:0000313" key="1">
    <source>
        <dbReference type="EMBL" id="MBC5712480.1"/>
    </source>
</evidence>
<sequence>MCITHEKSLKKLEIYMAGGFVVPVADSFEETMAILDGRAVAPEEYIVLRLQEGGRTACRKKDIIGIAEYEE</sequence>
<accession>A0ABR7HH46</accession>
<evidence type="ECO:0000313" key="2">
    <source>
        <dbReference type="Proteomes" id="UP000634672"/>
    </source>
</evidence>
<dbReference type="RefSeq" id="WP_187024889.1">
    <property type="nucleotide sequence ID" value="NZ_JACOPB010000037.1"/>
</dbReference>
<dbReference type="Proteomes" id="UP000634672">
    <property type="component" value="Unassembled WGS sequence"/>
</dbReference>
<name>A0ABR7HH46_9FIRM</name>
<gene>
    <name evidence="1" type="ORF">H8S75_31760</name>
</gene>
<organism evidence="1 2">
    <name type="scientific">Hungatella hominis</name>
    <dbReference type="NCBI Taxonomy" id="2763050"/>
    <lineage>
        <taxon>Bacteria</taxon>
        <taxon>Bacillati</taxon>
        <taxon>Bacillota</taxon>
        <taxon>Clostridia</taxon>
        <taxon>Lachnospirales</taxon>
        <taxon>Lachnospiraceae</taxon>
        <taxon>Hungatella</taxon>
    </lineage>
</organism>
<keyword evidence="2" id="KW-1185">Reference proteome</keyword>
<proteinExistence type="predicted"/>
<protein>
    <submittedName>
        <fullName evidence="1">Uncharacterized protein</fullName>
    </submittedName>
</protein>
<dbReference type="EMBL" id="JACOPB010000037">
    <property type="protein sequence ID" value="MBC5712480.1"/>
    <property type="molecule type" value="Genomic_DNA"/>
</dbReference>
<reference evidence="1 2" key="1">
    <citation type="submission" date="2020-08" db="EMBL/GenBank/DDBJ databases">
        <title>Genome public.</title>
        <authorList>
            <person name="Liu C."/>
            <person name="Sun Q."/>
        </authorList>
    </citation>
    <scope>NUCLEOTIDE SEQUENCE [LARGE SCALE GENOMIC DNA]</scope>
    <source>
        <strain evidence="1 2">NSJ-66</strain>
    </source>
</reference>
<comment type="caution">
    <text evidence="1">The sequence shown here is derived from an EMBL/GenBank/DDBJ whole genome shotgun (WGS) entry which is preliminary data.</text>
</comment>